<dbReference type="Gene3D" id="3.10.290.10">
    <property type="entry name" value="RNA-binding S4 domain"/>
    <property type="match status" value="1"/>
</dbReference>
<keyword evidence="3 7" id="KW-0694">RNA-binding</keyword>
<evidence type="ECO:0000256" key="1">
    <source>
        <dbReference type="ARBA" id="ARBA00008348"/>
    </source>
</evidence>
<dbReference type="SUPFAM" id="SSF55174">
    <property type="entry name" value="Alpha-L RNA-binding motif"/>
    <property type="match status" value="1"/>
</dbReference>
<dbReference type="InterPro" id="IPR020094">
    <property type="entry name" value="TruA/RsuA/RluB/E/F_N"/>
</dbReference>
<dbReference type="SMART" id="SM00363">
    <property type="entry name" value="S4"/>
    <property type="match status" value="1"/>
</dbReference>
<evidence type="ECO:0000256" key="2">
    <source>
        <dbReference type="ARBA" id="ARBA00022552"/>
    </source>
</evidence>
<dbReference type="AlphaFoldDB" id="A0A6N8F9Y1"/>
<comment type="caution">
    <text evidence="10">The sequence shown here is derived from an EMBL/GenBank/DDBJ whole genome shotgun (WGS) entry which is preliminary data.</text>
</comment>
<accession>A0A6N8F9Y1</accession>
<dbReference type="InterPro" id="IPR000748">
    <property type="entry name" value="PsdUridine_synth_RsuA/RluB/E/F"/>
</dbReference>
<comment type="function">
    <text evidence="6">Responsible for synthesis of pseudouridine from uracil-2605 in 23S ribosomal RNA.</text>
</comment>
<keyword evidence="11" id="KW-1185">Reference proteome</keyword>
<dbReference type="InterPro" id="IPR002942">
    <property type="entry name" value="S4_RNA-bd"/>
</dbReference>
<dbReference type="InterPro" id="IPR020103">
    <property type="entry name" value="PsdUridine_synth_cat_dom_sf"/>
</dbReference>
<gene>
    <name evidence="10" type="primary">rluB</name>
    <name evidence="10" type="ORF">GNP35_04065</name>
</gene>
<proteinExistence type="inferred from homology"/>
<organism evidence="10 11">
    <name type="scientific">Psychrosphaera haliotis</name>
    <dbReference type="NCBI Taxonomy" id="555083"/>
    <lineage>
        <taxon>Bacteria</taxon>
        <taxon>Pseudomonadati</taxon>
        <taxon>Pseudomonadota</taxon>
        <taxon>Gammaproteobacteria</taxon>
        <taxon>Alteromonadales</taxon>
        <taxon>Pseudoalteromonadaceae</taxon>
        <taxon>Psychrosphaera</taxon>
    </lineage>
</organism>
<dbReference type="InterPro" id="IPR042092">
    <property type="entry name" value="PsdUridine_s_RsuA/RluB/E/F_cat"/>
</dbReference>
<dbReference type="InterPro" id="IPR006145">
    <property type="entry name" value="PsdUridine_synth_RsuA/RluA"/>
</dbReference>
<protein>
    <recommendedName>
        <fullName evidence="8">Pseudouridine synthase</fullName>
        <ecNumber evidence="8">5.4.99.-</ecNumber>
    </recommendedName>
</protein>
<evidence type="ECO:0000259" key="9">
    <source>
        <dbReference type="SMART" id="SM00363"/>
    </source>
</evidence>
<keyword evidence="4 8" id="KW-0413">Isomerase</keyword>
<evidence type="ECO:0000256" key="5">
    <source>
        <dbReference type="ARBA" id="ARBA00036944"/>
    </source>
</evidence>
<dbReference type="EC" id="5.4.99.-" evidence="8"/>
<dbReference type="PROSITE" id="PS50889">
    <property type="entry name" value="S4"/>
    <property type="match status" value="1"/>
</dbReference>
<dbReference type="PROSITE" id="PS01149">
    <property type="entry name" value="PSI_RSU"/>
    <property type="match status" value="1"/>
</dbReference>
<evidence type="ECO:0000313" key="10">
    <source>
        <dbReference type="EMBL" id="MUH71730.1"/>
    </source>
</evidence>
<keyword evidence="2" id="KW-0698">rRNA processing</keyword>
<dbReference type="SUPFAM" id="SSF55120">
    <property type="entry name" value="Pseudouridine synthase"/>
    <property type="match status" value="1"/>
</dbReference>
<dbReference type="FunFam" id="3.10.290.10:FF:000003">
    <property type="entry name" value="Pseudouridine synthase"/>
    <property type="match status" value="1"/>
</dbReference>
<dbReference type="Pfam" id="PF00849">
    <property type="entry name" value="PseudoU_synth_2"/>
    <property type="match status" value="1"/>
</dbReference>
<dbReference type="EMBL" id="WOCD01000002">
    <property type="protein sequence ID" value="MUH71730.1"/>
    <property type="molecule type" value="Genomic_DNA"/>
</dbReference>
<sequence length="289" mass="33447">MSEKLQKVLARCGVGSRREMEAYISANRVSVNGNVAKLGDRVEGTETIRVDGHIVDIRSQEDEICRVIMYNKPEGEMCTRKDPEGRPTVYDRLPQLKNSRWIGIGRLDVNTSGLLLFTNDGELANRLMHPSYEIEREYSVRVFGDVTNEKLQNLTKGVELEDGMAKFDRVKAERNSDDESSNKWFSVSLKEGRNREVRRLWASQELTVSRLVRVRYSEVKLDRRLIQGGWKELGLDDLNQLRKKVGLDRELREFNPNIQKETAQTRRVAHARIKRAVKKHKVRQAKNKK</sequence>
<dbReference type="PANTHER" id="PTHR47683:SF3">
    <property type="entry name" value="RIBOSOMAL LARGE SUBUNIT PSEUDOURIDINE SYNTHASE B"/>
    <property type="match status" value="1"/>
</dbReference>
<dbReference type="GO" id="GO:0160139">
    <property type="term" value="F:23S rRNA pseudouridine(2605) synthase activity"/>
    <property type="evidence" value="ECO:0007669"/>
    <property type="project" value="UniProtKB-EC"/>
</dbReference>
<dbReference type="CDD" id="cd00165">
    <property type="entry name" value="S4"/>
    <property type="match status" value="1"/>
</dbReference>
<evidence type="ECO:0000256" key="4">
    <source>
        <dbReference type="ARBA" id="ARBA00023235"/>
    </source>
</evidence>
<dbReference type="Proteomes" id="UP000439994">
    <property type="component" value="Unassembled WGS sequence"/>
</dbReference>
<dbReference type="InterPro" id="IPR036986">
    <property type="entry name" value="S4_RNA-bd_sf"/>
</dbReference>
<dbReference type="FunFam" id="3.30.70.1560:FF:000001">
    <property type="entry name" value="Pseudouridine synthase"/>
    <property type="match status" value="1"/>
</dbReference>
<evidence type="ECO:0000256" key="8">
    <source>
        <dbReference type="RuleBase" id="RU003887"/>
    </source>
</evidence>
<evidence type="ECO:0000313" key="11">
    <source>
        <dbReference type="Proteomes" id="UP000439994"/>
    </source>
</evidence>
<dbReference type="NCBIfam" id="NF007976">
    <property type="entry name" value="PRK10700.1"/>
    <property type="match status" value="1"/>
</dbReference>
<dbReference type="RefSeq" id="WP_155694765.1">
    <property type="nucleotide sequence ID" value="NZ_BAAAFQ010000001.1"/>
</dbReference>
<comment type="catalytic activity">
    <reaction evidence="5">
        <text>uridine(2605) in 23S rRNA = pseudouridine(2605) in 23S rRNA</text>
        <dbReference type="Rhea" id="RHEA:42520"/>
        <dbReference type="Rhea" id="RHEA-COMP:10095"/>
        <dbReference type="Rhea" id="RHEA-COMP:10096"/>
        <dbReference type="ChEBI" id="CHEBI:65314"/>
        <dbReference type="ChEBI" id="CHEBI:65315"/>
        <dbReference type="EC" id="5.4.99.22"/>
    </reaction>
</comment>
<dbReference type="FunFam" id="3.30.70.580:FF:000009">
    <property type="entry name" value="Pseudouridine synthase"/>
    <property type="match status" value="1"/>
</dbReference>
<reference evidence="10 11" key="1">
    <citation type="submission" date="2019-11" db="EMBL/GenBank/DDBJ databases">
        <title>P. haliotis isolates from Z. marina roots.</title>
        <authorList>
            <person name="Cohen M."/>
            <person name="Jospin G."/>
            <person name="Eisen J.A."/>
            <person name="Coil D.A."/>
        </authorList>
    </citation>
    <scope>NUCLEOTIDE SEQUENCE [LARGE SCALE GENOMIC DNA]</scope>
    <source>
        <strain evidence="10 11">UCD-MCMsp1aY</strain>
    </source>
</reference>
<dbReference type="GO" id="GO:0005829">
    <property type="term" value="C:cytosol"/>
    <property type="evidence" value="ECO:0007669"/>
    <property type="project" value="UniProtKB-ARBA"/>
</dbReference>
<feature type="domain" description="RNA-binding S4" evidence="9">
    <location>
        <begin position="3"/>
        <end position="64"/>
    </location>
</feature>
<evidence type="ECO:0000256" key="7">
    <source>
        <dbReference type="PROSITE-ProRule" id="PRU00182"/>
    </source>
</evidence>
<dbReference type="GO" id="GO:0003723">
    <property type="term" value="F:RNA binding"/>
    <property type="evidence" value="ECO:0007669"/>
    <property type="project" value="UniProtKB-KW"/>
</dbReference>
<dbReference type="Gene3D" id="3.30.70.1560">
    <property type="entry name" value="Alpha-L RNA-binding motif"/>
    <property type="match status" value="1"/>
</dbReference>
<dbReference type="InterPro" id="IPR018496">
    <property type="entry name" value="PsdUridine_synth_RsuA/RluB_CS"/>
</dbReference>
<dbReference type="OrthoDB" id="9807213at2"/>
<dbReference type="InterPro" id="IPR050343">
    <property type="entry name" value="RsuA_PseudoU_synthase"/>
</dbReference>
<dbReference type="NCBIfam" id="TIGR00093">
    <property type="entry name" value="pseudouridine synthase"/>
    <property type="match status" value="1"/>
</dbReference>
<name>A0A6N8F9Y1_9GAMM</name>
<comment type="similarity">
    <text evidence="1 8">Belongs to the pseudouridine synthase RsuA family.</text>
</comment>
<evidence type="ECO:0000256" key="3">
    <source>
        <dbReference type="ARBA" id="ARBA00022884"/>
    </source>
</evidence>
<dbReference type="CDD" id="cd02556">
    <property type="entry name" value="PseudoU_synth_RluB"/>
    <property type="match status" value="1"/>
</dbReference>
<evidence type="ECO:0000256" key="6">
    <source>
        <dbReference type="ARBA" id="ARBA00037383"/>
    </source>
</evidence>
<dbReference type="PANTHER" id="PTHR47683">
    <property type="entry name" value="PSEUDOURIDINE SYNTHASE FAMILY PROTEIN-RELATED"/>
    <property type="match status" value="1"/>
</dbReference>
<dbReference type="GO" id="GO:0000455">
    <property type="term" value="P:enzyme-directed rRNA pseudouridine synthesis"/>
    <property type="evidence" value="ECO:0007669"/>
    <property type="project" value="UniProtKB-ARBA"/>
</dbReference>
<dbReference type="Pfam" id="PF01479">
    <property type="entry name" value="S4"/>
    <property type="match status" value="1"/>
</dbReference>
<dbReference type="Gene3D" id="3.30.70.580">
    <property type="entry name" value="Pseudouridine synthase I, catalytic domain, N-terminal subdomain"/>
    <property type="match status" value="1"/>
</dbReference>